<dbReference type="InterPro" id="IPR013187">
    <property type="entry name" value="F-box-assoc_dom_typ3"/>
</dbReference>
<protein>
    <recommendedName>
        <fullName evidence="1">F-box domain-containing protein</fullName>
    </recommendedName>
</protein>
<dbReference type="SUPFAM" id="SSF81383">
    <property type="entry name" value="F-box domain"/>
    <property type="match status" value="1"/>
</dbReference>
<dbReference type="InterPro" id="IPR001810">
    <property type="entry name" value="F-box_dom"/>
</dbReference>
<feature type="domain" description="F-box" evidence="1">
    <location>
        <begin position="1"/>
        <end position="45"/>
    </location>
</feature>
<evidence type="ECO:0000259" key="1">
    <source>
        <dbReference type="PROSITE" id="PS50181"/>
    </source>
</evidence>
<name>A0A067K138_JATCU</name>
<evidence type="ECO:0000313" key="3">
    <source>
        <dbReference type="Proteomes" id="UP000027138"/>
    </source>
</evidence>
<dbReference type="CDD" id="cd22157">
    <property type="entry name" value="F-box_AtFBW1-like"/>
    <property type="match status" value="1"/>
</dbReference>
<dbReference type="KEGG" id="jcu:105641591"/>
<dbReference type="InterPro" id="IPR036047">
    <property type="entry name" value="F-box-like_dom_sf"/>
</dbReference>
<gene>
    <name evidence="2" type="ORF">JCGZ_18417</name>
</gene>
<dbReference type="PANTHER" id="PTHR31672:SF13">
    <property type="entry name" value="F-BOX PROTEIN CPR30-LIKE"/>
    <property type="match status" value="1"/>
</dbReference>
<dbReference type="Gene3D" id="1.20.1280.50">
    <property type="match status" value="1"/>
</dbReference>
<sequence length="370" mass="42251">MTELPGELVEEILLKLSVKTLLCCTGVCKYWNSLIRSPSFIYRHLSSTKDPLSLLTVRGTGMDPSIEFYLHFDDEGFNEYKKLHVPFQGSTIGFFQIVGSVNGLVCLRVNSVTDQFFINIDTLILWNPAIKRSFNVPKPNYSGETIVGFGYDSRTDDYKLVRIVKQNRCYRAQVELFSLNMGSWKALTDIIPPLKSTDWDSPIFSNGVLHWLTYEKDEHFNYYNKILGFNMSDEEFNEITLPENLAYANPWCLSLFAHKGSSSIAVSQFVVGEQDSTSSQNHLWVMKDYNVIGSWTILSTLPVEIGCPLGYNGTALLIWNWWSHRIITFELQSSKSKDIIDLQRSSYNIHLDPYVESLVLLDKGYPVALL</sequence>
<keyword evidence="3" id="KW-1185">Reference proteome</keyword>
<dbReference type="STRING" id="180498.A0A067K138"/>
<dbReference type="PANTHER" id="PTHR31672">
    <property type="entry name" value="BNACNNG10540D PROTEIN"/>
    <property type="match status" value="1"/>
</dbReference>
<organism evidence="2 3">
    <name type="scientific">Jatropha curcas</name>
    <name type="common">Barbados nut</name>
    <dbReference type="NCBI Taxonomy" id="180498"/>
    <lineage>
        <taxon>Eukaryota</taxon>
        <taxon>Viridiplantae</taxon>
        <taxon>Streptophyta</taxon>
        <taxon>Embryophyta</taxon>
        <taxon>Tracheophyta</taxon>
        <taxon>Spermatophyta</taxon>
        <taxon>Magnoliopsida</taxon>
        <taxon>eudicotyledons</taxon>
        <taxon>Gunneridae</taxon>
        <taxon>Pentapetalae</taxon>
        <taxon>rosids</taxon>
        <taxon>fabids</taxon>
        <taxon>Malpighiales</taxon>
        <taxon>Euphorbiaceae</taxon>
        <taxon>Crotonoideae</taxon>
        <taxon>Jatropheae</taxon>
        <taxon>Jatropha</taxon>
    </lineage>
</organism>
<dbReference type="Proteomes" id="UP000027138">
    <property type="component" value="Unassembled WGS sequence"/>
</dbReference>
<dbReference type="AlphaFoldDB" id="A0A067K138"/>
<dbReference type="SMART" id="SM00256">
    <property type="entry name" value="FBOX"/>
    <property type="match status" value="1"/>
</dbReference>
<dbReference type="OrthoDB" id="835398at2759"/>
<dbReference type="InterPro" id="IPR017451">
    <property type="entry name" value="F-box-assoc_interact_dom"/>
</dbReference>
<proteinExistence type="predicted"/>
<dbReference type="InterPro" id="IPR050796">
    <property type="entry name" value="SCF_F-box_component"/>
</dbReference>
<dbReference type="PROSITE" id="PS50181">
    <property type="entry name" value="FBOX"/>
    <property type="match status" value="1"/>
</dbReference>
<dbReference type="Pfam" id="PF08268">
    <property type="entry name" value="FBA_3"/>
    <property type="match status" value="1"/>
</dbReference>
<reference evidence="2 3" key="1">
    <citation type="journal article" date="2014" name="PLoS ONE">
        <title>Global Analysis of Gene Expression Profiles in Physic Nut (Jatropha curcas L.) Seedlings Exposed to Salt Stress.</title>
        <authorList>
            <person name="Zhang L."/>
            <person name="Zhang C."/>
            <person name="Wu P."/>
            <person name="Chen Y."/>
            <person name="Li M."/>
            <person name="Jiang H."/>
            <person name="Wu G."/>
        </authorList>
    </citation>
    <scope>NUCLEOTIDE SEQUENCE [LARGE SCALE GENOMIC DNA]</scope>
    <source>
        <strain evidence="3">cv. GZQX0401</strain>
        <tissue evidence="2">Young leaves</tissue>
    </source>
</reference>
<dbReference type="EMBL" id="KK914726">
    <property type="protein sequence ID" value="KDP29842.1"/>
    <property type="molecule type" value="Genomic_DNA"/>
</dbReference>
<dbReference type="Pfam" id="PF12937">
    <property type="entry name" value="F-box-like"/>
    <property type="match status" value="1"/>
</dbReference>
<evidence type="ECO:0000313" key="2">
    <source>
        <dbReference type="EMBL" id="KDP29842.1"/>
    </source>
</evidence>
<dbReference type="NCBIfam" id="TIGR01640">
    <property type="entry name" value="F_box_assoc_1"/>
    <property type="match status" value="1"/>
</dbReference>
<accession>A0A067K138</accession>